<evidence type="ECO:0000256" key="5">
    <source>
        <dbReference type="ARBA" id="ARBA00023163"/>
    </source>
</evidence>
<dbReference type="Gene3D" id="1.10.1660.10">
    <property type="match status" value="1"/>
</dbReference>
<dbReference type="Pfam" id="PF09278">
    <property type="entry name" value="MerR-DNA-bind"/>
    <property type="match status" value="1"/>
</dbReference>
<dbReference type="PANTHER" id="PTHR30204:SF94">
    <property type="entry name" value="HEAVY METAL-DEPENDENT TRANSCRIPTIONAL REGULATOR HI_0293-RELATED"/>
    <property type="match status" value="1"/>
</dbReference>
<dbReference type="InterPro" id="IPR000551">
    <property type="entry name" value="MerR-type_HTH_dom"/>
</dbReference>
<dbReference type="Proteomes" id="UP000657372">
    <property type="component" value="Unassembled WGS sequence"/>
</dbReference>
<dbReference type="InterPro" id="IPR009061">
    <property type="entry name" value="DNA-bd_dom_put_sf"/>
</dbReference>
<evidence type="ECO:0000259" key="7">
    <source>
        <dbReference type="PROSITE" id="PS50937"/>
    </source>
</evidence>
<dbReference type="PANTHER" id="PTHR30204">
    <property type="entry name" value="REDOX-CYCLING DRUG-SENSING TRANSCRIPTIONAL ACTIVATOR SOXR"/>
    <property type="match status" value="1"/>
</dbReference>
<dbReference type="SUPFAM" id="SSF46955">
    <property type="entry name" value="Putative DNA-binding domain"/>
    <property type="match status" value="1"/>
</dbReference>
<feature type="compositionally biased region" description="Polar residues" evidence="6">
    <location>
        <begin position="132"/>
        <end position="144"/>
    </location>
</feature>
<dbReference type="InterPro" id="IPR015358">
    <property type="entry name" value="Tscrpt_reg_MerR_DNA-bd"/>
</dbReference>
<sequence length="157" mass="17718">MNIGQAARTSGVSAKMIRYYESIGLAESAVRSEGNYRTYGENDIHTLRFIRQARILGFQIEQIRELLALWQDRRRTSAQVKSISAKHIEDLNERIAGLVVMRDTLTDLMRHCAGNHRPSCPILDSMSGEIPKSTSTKQGGQQSRPRSEPRKHEAHSS</sequence>
<comment type="caution">
    <text evidence="8">The sequence shown here is derived from an EMBL/GenBank/DDBJ whole genome shotgun (WGS) entry which is preliminary data.</text>
</comment>
<organism evidence="8 9">
    <name type="scientific">Herminiimonas contaminans</name>
    <dbReference type="NCBI Taxonomy" id="1111140"/>
    <lineage>
        <taxon>Bacteria</taxon>
        <taxon>Pseudomonadati</taxon>
        <taxon>Pseudomonadota</taxon>
        <taxon>Betaproteobacteria</taxon>
        <taxon>Burkholderiales</taxon>
        <taxon>Oxalobacteraceae</taxon>
        <taxon>Herminiimonas</taxon>
    </lineage>
</organism>
<evidence type="ECO:0000256" key="6">
    <source>
        <dbReference type="SAM" id="MobiDB-lite"/>
    </source>
</evidence>
<feature type="domain" description="HTH merR-type" evidence="7">
    <location>
        <begin position="1"/>
        <end position="69"/>
    </location>
</feature>
<keyword evidence="9" id="KW-1185">Reference proteome</keyword>
<evidence type="ECO:0000256" key="3">
    <source>
        <dbReference type="ARBA" id="ARBA00023015"/>
    </source>
</evidence>
<dbReference type="InterPro" id="IPR011789">
    <property type="entry name" value="CueR"/>
</dbReference>
<evidence type="ECO:0000256" key="2">
    <source>
        <dbReference type="ARBA" id="ARBA00022490"/>
    </source>
</evidence>
<keyword evidence="4" id="KW-0238">DNA-binding</keyword>
<protein>
    <submittedName>
        <fullName evidence="8">Cu(I)-responsive transcriptional regulator</fullName>
    </submittedName>
</protein>
<gene>
    <name evidence="8" type="primary">cueR</name>
    <name evidence="8" type="ORF">IXC47_18330</name>
</gene>
<dbReference type="RefSeq" id="WP_195876625.1">
    <property type="nucleotide sequence ID" value="NZ_JADOEL010000022.1"/>
</dbReference>
<evidence type="ECO:0000256" key="4">
    <source>
        <dbReference type="ARBA" id="ARBA00023125"/>
    </source>
</evidence>
<keyword evidence="2" id="KW-0963">Cytoplasm</keyword>
<feature type="compositionally biased region" description="Basic and acidic residues" evidence="6">
    <location>
        <begin position="145"/>
        <end position="157"/>
    </location>
</feature>
<accession>A0ABS0EYJ4</accession>
<dbReference type="PROSITE" id="PS50937">
    <property type="entry name" value="HTH_MERR_2"/>
    <property type="match status" value="1"/>
</dbReference>
<dbReference type="InterPro" id="IPR047057">
    <property type="entry name" value="MerR_fam"/>
</dbReference>
<dbReference type="SMART" id="SM00422">
    <property type="entry name" value="HTH_MERR"/>
    <property type="match status" value="1"/>
</dbReference>
<proteinExistence type="predicted"/>
<evidence type="ECO:0000313" key="9">
    <source>
        <dbReference type="Proteomes" id="UP000657372"/>
    </source>
</evidence>
<dbReference type="EMBL" id="JADOEL010000022">
    <property type="protein sequence ID" value="MBF8179643.1"/>
    <property type="molecule type" value="Genomic_DNA"/>
</dbReference>
<keyword evidence="5" id="KW-0804">Transcription</keyword>
<dbReference type="NCBIfam" id="TIGR02044">
    <property type="entry name" value="CueR"/>
    <property type="match status" value="1"/>
</dbReference>
<comment type="subcellular location">
    <subcellularLocation>
        <location evidence="1">Cytoplasm</location>
    </subcellularLocation>
</comment>
<dbReference type="CDD" id="cd01108">
    <property type="entry name" value="HTH_CueR"/>
    <property type="match status" value="1"/>
</dbReference>
<feature type="region of interest" description="Disordered" evidence="6">
    <location>
        <begin position="118"/>
        <end position="157"/>
    </location>
</feature>
<evidence type="ECO:0000256" key="1">
    <source>
        <dbReference type="ARBA" id="ARBA00004496"/>
    </source>
</evidence>
<name>A0ABS0EYJ4_9BURK</name>
<evidence type="ECO:0000313" key="8">
    <source>
        <dbReference type="EMBL" id="MBF8179643.1"/>
    </source>
</evidence>
<dbReference type="Pfam" id="PF00376">
    <property type="entry name" value="MerR"/>
    <property type="match status" value="1"/>
</dbReference>
<reference evidence="8 9" key="1">
    <citation type="submission" date="2020-11" db="EMBL/GenBank/DDBJ databases">
        <title>WGS of Herminiimonas contaminans strain Marseille-Q4544 isolated from planarians Schmidtea mediterranea.</title>
        <authorList>
            <person name="Kangale L."/>
        </authorList>
    </citation>
    <scope>NUCLEOTIDE SEQUENCE [LARGE SCALE GENOMIC DNA]</scope>
    <source>
        <strain evidence="8 9">Marseille-Q4544</strain>
    </source>
</reference>
<keyword evidence="3" id="KW-0805">Transcription regulation</keyword>
<dbReference type="PRINTS" id="PR00040">
    <property type="entry name" value="HTHMERR"/>
</dbReference>